<evidence type="ECO:0000256" key="1">
    <source>
        <dbReference type="SAM" id="MobiDB-lite"/>
    </source>
</evidence>
<keyword evidence="3" id="KW-1185">Reference proteome</keyword>
<comment type="caution">
    <text evidence="2">The sequence shown here is derived from an EMBL/GenBank/DDBJ whole genome shotgun (WGS) entry which is preliminary data.</text>
</comment>
<organism evidence="2 3">
    <name type="scientific">Eleusine coracana subsp. coracana</name>
    <dbReference type="NCBI Taxonomy" id="191504"/>
    <lineage>
        <taxon>Eukaryota</taxon>
        <taxon>Viridiplantae</taxon>
        <taxon>Streptophyta</taxon>
        <taxon>Embryophyta</taxon>
        <taxon>Tracheophyta</taxon>
        <taxon>Spermatophyta</taxon>
        <taxon>Magnoliopsida</taxon>
        <taxon>Liliopsida</taxon>
        <taxon>Poales</taxon>
        <taxon>Poaceae</taxon>
        <taxon>PACMAD clade</taxon>
        <taxon>Chloridoideae</taxon>
        <taxon>Cynodonteae</taxon>
        <taxon>Eleusininae</taxon>
        <taxon>Eleusine</taxon>
    </lineage>
</organism>
<feature type="region of interest" description="Disordered" evidence="1">
    <location>
        <begin position="1"/>
        <end position="47"/>
    </location>
</feature>
<reference evidence="2" key="1">
    <citation type="journal article" date="2018" name="DNA Res.">
        <title>Multiple hybrid de novo genome assembly of finger millet, an orphan allotetraploid crop.</title>
        <authorList>
            <person name="Hatakeyama M."/>
            <person name="Aluri S."/>
            <person name="Balachadran M.T."/>
            <person name="Sivarajan S.R."/>
            <person name="Patrignani A."/>
            <person name="Gruter S."/>
            <person name="Poveda L."/>
            <person name="Shimizu-Inatsugi R."/>
            <person name="Baeten J."/>
            <person name="Francoijs K.J."/>
            <person name="Nataraja K.N."/>
            <person name="Reddy Y.A.N."/>
            <person name="Phadnis S."/>
            <person name="Ravikumar R.L."/>
            <person name="Schlapbach R."/>
            <person name="Sreeman S.M."/>
            <person name="Shimizu K.K."/>
        </authorList>
    </citation>
    <scope>NUCLEOTIDE SEQUENCE</scope>
</reference>
<proteinExistence type="predicted"/>
<feature type="compositionally biased region" description="Low complexity" evidence="1">
    <location>
        <begin position="1"/>
        <end position="12"/>
    </location>
</feature>
<protein>
    <submittedName>
        <fullName evidence="2">Uncharacterized protein</fullName>
    </submittedName>
</protein>
<dbReference type="Proteomes" id="UP001054889">
    <property type="component" value="Unassembled WGS sequence"/>
</dbReference>
<evidence type="ECO:0000313" key="3">
    <source>
        <dbReference type="Proteomes" id="UP001054889"/>
    </source>
</evidence>
<dbReference type="EMBL" id="BQKI01000097">
    <property type="protein sequence ID" value="GJN39188.1"/>
    <property type="molecule type" value="Genomic_DNA"/>
</dbReference>
<accession>A0AAV5FWP0</accession>
<gene>
    <name evidence="2" type="primary">gb28290</name>
    <name evidence="2" type="ORF">PR202_gb28290</name>
</gene>
<sequence>MQFLTASASVSSPVPPSAHLLRLSRPPPFPHLRRRCSLPKPLALNPRPPLLIARRPLLFTPRAHGGHHHHHHGDDHHHGHEHHNHHPRP</sequence>
<dbReference type="AlphaFoldDB" id="A0AAV5FWP0"/>
<feature type="compositionally biased region" description="Basic residues" evidence="1">
    <location>
        <begin position="79"/>
        <end position="89"/>
    </location>
</feature>
<evidence type="ECO:0000313" key="2">
    <source>
        <dbReference type="EMBL" id="GJN39188.1"/>
    </source>
</evidence>
<name>A0AAV5FWP0_ELECO</name>
<feature type="compositionally biased region" description="Low complexity" evidence="1">
    <location>
        <begin position="38"/>
        <end position="47"/>
    </location>
</feature>
<reference evidence="2" key="2">
    <citation type="submission" date="2021-12" db="EMBL/GenBank/DDBJ databases">
        <title>Resequencing data analysis of finger millet.</title>
        <authorList>
            <person name="Hatakeyama M."/>
            <person name="Aluri S."/>
            <person name="Balachadran M.T."/>
            <person name="Sivarajan S.R."/>
            <person name="Poveda L."/>
            <person name="Shimizu-Inatsugi R."/>
            <person name="Schlapbach R."/>
            <person name="Sreeman S.M."/>
            <person name="Shimizu K.K."/>
        </authorList>
    </citation>
    <scope>NUCLEOTIDE SEQUENCE</scope>
</reference>
<feature type="region of interest" description="Disordered" evidence="1">
    <location>
        <begin position="60"/>
        <end position="89"/>
    </location>
</feature>